<dbReference type="EMBL" id="JADJEV010000003">
    <property type="protein sequence ID" value="MBK6972646.1"/>
    <property type="molecule type" value="Genomic_DNA"/>
</dbReference>
<keyword evidence="5 7" id="KW-1133">Transmembrane helix</keyword>
<organism evidence="9 10">
    <name type="scientific">Candidatus Methylophosphatis roskildensis</name>
    <dbReference type="NCBI Taxonomy" id="2899263"/>
    <lineage>
        <taxon>Bacteria</taxon>
        <taxon>Pseudomonadati</taxon>
        <taxon>Pseudomonadota</taxon>
        <taxon>Betaproteobacteria</taxon>
        <taxon>Nitrosomonadales</taxon>
        <taxon>Sterolibacteriaceae</taxon>
        <taxon>Candidatus Methylophosphatis</taxon>
    </lineage>
</organism>
<feature type="transmembrane region" description="Helical" evidence="7">
    <location>
        <begin position="346"/>
        <end position="367"/>
    </location>
</feature>
<comment type="subcellular location">
    <subcellularLocation>
        <location evidence="1">Cell membrane</location>
        <topology evidence="1">Multi-pass membrane protein</topology>
    </subcellularLocation>
</comment>
<feature type="transmembrane region" description="Helical" evidence="7">
    <location>
        <begin position="193"/>
        <end position="212"/>
    </location>
</feature>
<proteinExistence type="inferred from homology"/>
<dbReference type="Gene3D" id="1.20.81.30">
    <property type="entry name" value="Type II secretion system (T2SS), domain F"/>
    <property type="match status" value="2"/>
</dbReference>
<sequence>MAIEIPSPTAAPTPAPTLAAALRLLQWRSGRVGVRERMLFTERLALLLETGVSLHAGLKSLREQTDDPRLARIIAALCDEILQGSPLSAALRHHPQMFPATYVNLVAAAEDGGFLPQVLQQLIDMDEKAERLRSTLFAALSYPAFLVFFSLATIVFVLVGVFPKFTEMFERIRADLPLSTLILMAVSDFLRQHWAWVLGGCAVLLAGLVSWLQQPAARGAIDGLKLRIPLVSELFVQIYLTQTLRVMGLSLANGVPVVDALQACQDLVRNSVFARFIDTLRLQVTEGRGIAHGFEETAFIPPLVRQMIRTGEDTGNLAKVMTRVADFYDRELTKRITVLSKLAEPVMLLIMGAVVGVIVSSLILPIFKLSRAVH</sequence>
<reference evidence="9" key="1">
    <citation type="submission" date="2020-10" db="EMBL/GenBank/DDBJ databases">
        <title>Connecting structure to function with the recovery of over 1000 high-quality activated sludge metagenome-assembled genomes encoding full-length rRNA genes using long-read sequencing.</title>
        <authorList>
            <person name="Singleton C.M."/>
            <person name="Petriglieri F."/>
            <person name="Kristensen J.M."/>
            <person name="Kirkegaard R.H."/>
            <person name="Michaelsen T.Y."/>
            <person name="Andersen M.H."/>
            <person name="Karst S.M."/>
            <person name="Dueholm M.S."/>
            <person name="Nielsen P.H."/>
            <person name="Albertsen M."/>
        </authorList>
    </citation>
    <scope>NUCLEOTIDE SEQUENCE</scope>
    <source>
        <strain evidence="9">Bjer_18-Q3-R1-45_BAT3C.347</strain>
    </source>
</reference>
<feature type="domain" description="Type II secretion system protein GspF" evidence="8">
    <location>
        <begin position="244"/>
        <end position="365"/>
    </location>
</feature>
<evidence type="ECO:0000256" key="6">
    <source>
        <dbReference type="ARBA" id="ARBA00023136"/>
    </source>
</evidence>
<evidence type="ECO:0000256" key="7">
    <source>
        <dbReference type="SAM" id="Phobius"/>
    </source>
</evidence>
<dbReference type="InterPro" id="IPR003004">
    <property type="entry name" value="GspF/PilC"/>
</dbReference>
<gene>
    <name evidence="9" type="ORF">IPH26_06715</name>
</gene>
<evidence type="ECO:0000256" key="2">
    <source>
        <dbReference type="ARBA" id="ARBA00005745"/>
    </source>
</evidence>
<feature type="transmembrane region" description="Helical" evidence="7">
    <location>
        <begin position="135"/>
        <end position="162"/>
    </location>
</feature>
<dbReference type="Proteomes" id="UP000807785">
    <property type="component" value="Unassembled WGS sequence"/>
</dbReference>
<evidence type="ECO:0000256" key="3">
    <source>
        <dbReference type="ARBA" id="ARBA00022475"/>
    </source>
</evidence>
<keyword evidence="6 7" id="KW-0472">Membrane</keyword>
<dbReference type="PANTHER" id="PTHR30012">
    <property type="entry name" value="GENERAL SECRETION PATHWAY PROTEIN"/>
    <property type="match status" value="1"/>
</dbReference>
<feature type="domain" description="Type II secretion system protein GspF" evidence="8">
    <location>
        <begin position="40"/>
        <end position="163"/>
    </location>
</feature>
<comment type="caution">
    <text evidence="9">The sequence shown here is derived from an EMBL/GenBank/DDBJ whole genome shotgun (WGS) entry which is preliminary data.</text>
</comment>
<dbReference type="Pfam" id="PF00482">
    <property type="entry name" value="T2SSF"/>
    <property type="match status" value="2"/>
</dbReference>
<dbReference type="GO" id="GO:0005886">
    <property type="term" value="C:plasma membrane"/>
    <property type="evidence" value="ECO:0007669"/>
    <property type="project" value="UniProtKB-SubCell"/>
</dbReference>
<evidence type="ECO:0000259" key="8">
    <source>
        <dbReference type="Pfam" id="PF00482"/>
    </source>
</evidence>
<dbReference type="InterPro" id="IPR018076">
    <property type="entry name" value="T2SS_GspF_dom"/>
</dbReference>
<evidence type="ECO:0000256" key="4">
    <source>
        <dbReference type="ARBA" id="ARBA00022692"/>
    </source>
</evidence>
<keyword evidence="4 7" id="KW-0812">Transmembrane</keyword>
<comment type="similarity">
    <text evidence="2">Belongs to the GSP F family.</text>
</comment>
<keyword evidence="3" id="KW-1003">Cell membrane</keyword>
<dbReference type="PANTHER" id="PTHR30012:SF0">
    <property type="entry name" value="TYPE II SECRETION SYSTEM PROTEIN F-RELATED"/>
    <property type="match status" value="1"/>
</dbReference>
<accession>A0A9D7DXH5</accession>
<dbReference type="InterPro" id="IPR042094">
    <property type="entry name" value="T2SS_GspF_sf"/>
</dbReference>
<evidence type="ECO:0000256" key="5">
    <source>
        <dbReference type="ARBA" id="ARBA00022989"/>
    </source>
</evidence>
<evidence type="ECO:0000313" key="10">
    <source>
        <dbReference type="Proteomes" id="UP000807785"/>
    </source>
</evidence>
<dbReference type="AlphaFoldDB" id="A0A9D7DXH5"/>
<dbReference type="PRINTS" id="PR00812">
    <property type="entry name" value="BCTERIALGSPF"/>
</dbReference>
<evidence type="ECO:0000313" key="9">
    <source>
        <dbReference type="EMBL" id="MBK6972646.1"/>
    </source>
</evidence>
<name>A0A9D7DXH5_9PROT</name>
<protein>
    <submittedName>
        <fullName evidence="9">Type II secretion system F family protein</fullName>
    </submittedName>
</protein>
<evidence type="ECO:0000256" key="1">
    <source>
        <dbReference type="ARBA" id="ARBA00004651"/>
    </source>
</evidence>